<comment type="caution">
    <text evidence="1">The sequence shown here is derived from an EMBL/GenBank/DDBJ whole genome shotgun (WGS) entry which is preliminary data.</text>
</comment>
<sequence length="48" mass="5530">MKAYQREFIEFALEKEVLKFGEFTLKSGRKSLTSSTLGFSILVVTWLV</sequence>
<dbReference type="EC" id="2.4.2.10" evidence="1"/>
<name>A0A090S6B9_9VIBR</name>
<dbReference type="EMBL" id="BBMR01000011">
    <property type="protein sequence ID" value="GAL22029.1"/>
    <property type="molecule type" value="Genomic_DNA"/>
</dbReference>
<proteinExistence type="predicted"/>
<dbReference type="Gene3D" id="3.40.50.2020">
    <property type="match status" value="1"/>
</dbReference>
<keyword evidence="2" id="KW-1185">Reference proteome</keyword>
<dbReference type="InterPro" id="IPR029057">
    <property type="entry name" value="PRTase-like"/>
</dbReference>
<dbReference type="GO" id="GO:0004588">
    <property type="term" value="F:orotate phosphoribosyltransferase activity"/>
    <property type="evidence" value="ECO:0007669"/>
    <property type="project" value="UniProtKB-EC"/>
</dbReference>
<protein>
    <submittedName>
        <fullName evidence="1">Orotate phosphoribosyltransferase</fullName>
        <ecNumber evidence="1">2.4.2.10</ecNumber>
    </submittedName>
</protein>
<dbReference type="Proteomes" id="UP000029228">
    <property type="component" value="Unassembled WGS sequence"/>
</dbReference>
<dbReference type="STRING" id="990268.JCM19235_2723"/>
<dbReference type="AlphaFoldDB" id="A0A090S6B9"/>
<evidence type="ECO:0000313" key="2">
    <source>
        <dbReference type="Proteomes" id="UP000029228"/>
    </source>
</evidence>
<gene>
    <name evidence="1" type="ORF">JCM19235_2723</name>
</gene>
<keyword evidence="1" id="KW-0328">Glycosyltransferase</keyword>
<accession>A0A090S6B9</accession>
<evidence type="ECO:0000313" key="1">
    <source>
        <dbReference type="EMBL" id="GAL22029.1"/>
    </source>
</evidence>
<organism evidence="1 2">
    <name type="scientific">Vibrio maritimus</name>
    <dbReference type="NCBI Taxonomy" id="990268"/>
    <lineage>
        <taxon>Bacteria</taxon>
        <taxon>Pseudomonadati</taxon>
        <taxon>Pseudomonadota</taxon>
        <taxon>Gammaproteobacteria</taxon>
        <taxon>Vibrionales</taxon>
        <taxon>Vibrionaceae</taxon>
        <taxon>Vibrio</taxon>
    </lineage>
</organism>
<reference evidence="1 2" key="2">
    <citation type="submission" date="2014-09" db="EMBL/GenBank/DDBJ databases">
        <authorList>
            <consortium name="NBRP consortium"/>
            <person name="Sawabe T."/>
            <person name="Meirelles P."/>
            <person name="Nakanishi M."/>
            <person name="Sayaka M."/>
            <person name="Hattori M."/>
            <person name="Ohkuma M."/>
        </authorList>
    </citation>
    <scope>NUCLEOTIDE SEQUENCE [LARGE SCALE GENOMIC DNA]</scope>
    <source>
        <strain evidence="2">JCM19235</strain>
    </source>
</reference>
<reference evidence="1 2" key="1">
    <citation type="submission" date="2014-09" db="EMBL/GenBank/DDBJ databases">
        <title>Vibrio maritimus JCM 19235. (C45) whole genome shotgun sequence.</title>
        <authorList>
            <person name="Sawabe T."/>
            <person name="Meirelles P."/>
            <person name="Nakanishi M."/>
            <person name="Sayaka M."/>
            <person name="Hattori M."/>
            <person name="Ohkuma M."/>
        </authorList>
    </citation>
    <scope>NUCLEOTIDE SEQUENCE [LARGE SCALE GENOMIC DNA]</scope>
    <source>
        <strain evidence="2">JCM19235</strain>
    </source>
</reference>
<keyword evidence="1" id="KW-0808">Transferase</keyword>